<dbReference type="PANTHER" id="PTHR43181">
    <property type="entry name" value="2-C-METHYL-D-ERYTHRITOL 2,4-CYCLODIPHOSPHATE SYNTHASE, CHLOROPLASTIC"/>
    <property type="match status" value="1"/>
</dbReference>
<feature type="binding site" evidence="11">
    <location>
        <position position="323"/>
    </location>
    <ligand>
        <name>a divalent metal cation</name>
        <dbReference type="ChEBI" id="CHEBI:60240"/>
    </ligand>
</feature>
<dbReference type="InterPro" id="IPR003526">
    <property type="entry name" value="MECDP_synthase"/>
</dbReference>
<keyword evidence="6 11" id="KW-0548">Nucleotidyltransferase</keyword>
<keyword evidence="8 11" id="KW-0414">Isoprene biosynthesis</keyword>
<evidence type="ECO:0000256" key="4">
    <source>
        <dbReference type="ARBA" id="ARBA00008480"/>
    </source>
</evidence>
<feature type="site" description="Transition state stabilizer" evidence="11">
    <location>
        <position position="414"/>
    </location>
</feature>
<comment type="caution">
    <text evidence="11">Lacks conserved residue(s) required for the propagation of feature annotation.</text>
</comment>
<evidence type="ECO:0000256" key="2">
    <source>
        <dbReference type="ARBA" id="ARBA00001968"/>
    </source>
</evidence>
<evidence type="ECO:0000256" key="8">
    <source>
        <dbReference type="ARBA" id="ARBA00023229"/>
    </source>
</evidence>
<comment type="catalytic activity">
    <reaction evidence="1 11 12">
        <text>4-CDP-2-C-methyl-D-erythritol 2-phosphate = 2-C-methyl-D-erythritol 2,4-cyclic diphosphate + CMP</text>
        <dbReference type="Rhea" id="RHEA:23864"/>
        <dbReference type="ChEBI" id="CHEBI:57919"/>
        <dbReference type="ChEBI" id="CHEBI:58483"/>
        <dbReference type="ChEBI" id="CHEBI:60377"/>
        <dbReference type="EC" id="4.6.1.12"/>
    </reaction>
</comment>
<evidence type="ECO:0000259" key="13">
    <source>
        <dbReference type="Pfam" id="PF02542"/>
    </source>
</evidence>
<keyword evidence="9 11" id="KW-0456">Lyase</keyword>
<gene>
    <name evidence="14" type="primary">ispF</name>
    <name evidence="11" type="synonym">ispDF</name>
    <name evidence="14" type="ORF">ABS808_01955</name>
</gene>
<evidence type="ECO:0000256" key="6">
    <source>
        <dbReference type="ARBA" id="ARBA00022695"/>
    </source>
</evidence>
<evidence type="ECO:0000256" key="1">
    <source>
        <dbReference type="ARBA" id="ARBA00000200"/>
    </source>
</evidence>
<comment type="similarity">
    <text evidence="11">In the C-terminal section; belongs to the IspF family.</text>
</comment>
<dbReference type="CDD" id="cd02516">
    <property type="entry name" value="CDP-ME_synthetase"/>
    <property type="match status" value="1"/>
</dbReference>
<feature type="binding site" evidence="11">
    <location>
        <position position="423"/>
    </location>
    <ligand>
        <name>4-CDP-2-C-methyl-D-erythritol 2-phosphate</name>
        <dbReference type="ChEBI" id="CHEBI:57919"/>
    </ligand>
</feature>
<dbReference type="Gene3D" id="3.90.550.10">
    <property type="entry name" value="Spore Coat Polysaccharide Biosynthesis Protein SpsA, Chain A"/>
    <property type="match status" value="1"/>
</dbReference>
<dbReference type="GO" id="GO:0008685">
    <property type="term" value="F:2-C-methyl-D-erythritol 2,4-cyclodiphosphate synthase activity"/>
    <property type="evidence" value="ECO:0007669"/>
    <property type="project" value="UniProtKB-UniRule"/>
</dbReference>
<feature type="site" description="Positions MEP for the nucleophilic attack" evidence="11">
    <location>
        <position position="206"/>
    </location>
</feature>
<dbReference type="PROSITE" id="PS01350">
    <property type="entry name" value="ISPF"/>
    <property type="match status" value="1"/>
</dbReference>
<comment type="cofactor">
    <cofactor evidence="2 11">
        <name>a divalent metal cation</name>
        <dbReference type="ChEBI" id="CHEBI:60240"/>
    </cofactor>
</comment>
<dbReference type="InterPro" id="IPR020555">
    <property type="entry name" value="MECDP_synthase_CS"/>
</dbReference>
<dbReference type="CDD" id="cd00554">
    <property type="entry name" value="MECDP_synthase"/>
    <property type="match status" value="1"/>
</dbReference>
<dbReference type="GO" id="GO:0046872">
    <property type="term" value="F:metal ion binding"/>
    <property type="evidence" value="ECO:0007669"/>
    <property type="project" value="UniProtKB-KW"/>
</dbReference>
<evidence type="ECO:0000256" key="7">
    <source>
        <dbReference type="ARBA" id="ARBA00022723"/>
    </source>
</evidence>
<organism evidence="14">
    <name type="scientific">Wolbachia endosymbiont of Polyergus mexicanus</name>
    <dbReference type="NCBI Taxonomy" id="3171167"/>
    <lineage>
        <taxon>Bacteria</taxon>
        <taxon>Pseudomonadati</taxon>
        <taxon>Pseudomonadota</taxon>
        <taxon>Alphaproteobacteria</taxon>
        <taxon>Rickettsiales</taxon>
        <taxon>Anaplasmataceae</taxon>
        <taxon>Wolbachieae</taxon>
        <taxon>Wolbachia</taxon>
    </lineage>
</organism>
<dbReference type="PANTHER" id="PTHR43181:SF1">
    <property type="entry name" value="2-C-METHYL-D-ERYTHRITOL 2,4-CYCLODIPHOSPHATE SYNTHASE, CHLOROPLASTIC"/>
    <property type="match status" value="1"/>
</dbReference>
<evidence type="ECO:0000313" key="14">
    <source>
        <dbReference type="EMBL" id="XCA33779.1"/>
    </source>
</evidence>
<dbReference type="Pfam" id="PF02542">
    <property type="entry name" value="YgbB"/>
    <property type="match status" value="1"/>
</dbReference>
<keyword evidence="10 11" id="KW-0511">Multifunctional enzyme</keyword>
<dbReference type="GO" id="GO:0019288">
    <property type="term" value="P:isopentenyl diphosphate biosynthetic process, methylerythritol 4-phosphate pathway"/>
    <property type="evidence" value="ECO:0007669"/>
    <property type="project" value="UniProtKB-UniRule"/>
</dbReference>
<feature type="binding site" evidence="11">
    <location>
        <begin position="337"/>
        <end position="339"/>
    </location>
    <ligand>
        <name>4-CDP-2-C-methyl-D-erythritol 2-phosphate</name>
        <dbReference type="ChEBI" id="CHEBI:57919"/>
    </ligand>
</feature>
<feature type="binding site" evidence="11">
    <location>
        <position position="284"/>
    </location>
    <ligand>
        <name>a divalent metal cation</name>
        <dbReference type="ChEBI" id="CHEBI:60240"/>
    </ligand>
</feature>
<feature type="site" description="Transition state stabilizer" evidence="11">
    <location>
        <position position="33"/>
    </location>
</feature>
<evidence type="ECO:0000256" key="9">
    <source>
        <dbReference type="ARBA" id="ARBA00023239"/>
    </source>
</evidence>
<dbReference type="Gene3D" id="3.30.1330.50">
    <property type="entry name" value="2-C-methyl-D-erythritol 2,4-cyclodiphosphate synthase"/>
    <property type="match status" value="1"/>
</dbReference>
<dbReference type="InterPro" id="IPR026596">
    <property type="entry name" value="IspD/F"/>
</dbReference>
<comment type="function">
    <text evidence="11">Bifunctional enzyme that catalyzes the formation of 4-diphosphocytidyl-2-C-methyl-D-erythritol from CTP and 2-C-methyl-D-erythritol 4-phosphate (MEP) (IspD), and catalyzes the conversion of 4-diphosphocytidyl-2-C-methyl-D-erythritol 2-phosphate (CDP-ME2P) to 2-C-methyl-D-erythritol 2,4-cyclodiphosphate (ME-CPP) with a corresponding release of cytidine 5-monophosphate (CMP) (IspF).</text>
</comment>
<evidence type="ECO:0000256" key="3">
    <source>
        <dbReference type="ARBA" id="ARBA00004709"/>
    </source>
</evidence>
<dbReference type="GO" id="GO:0016114">
    <property type="term" value="P:terpenoid biosynthetic process"/>
    <property type="evidence" value="ECO:0007669"/>
    <property type="project" value="InterPro"/>
</dbReference>
<dbReference type="AlphaFoldDB" id="A0AAU7YKR0"/>
<evidence type="ECO:0000256" key="12">
    <source>
        <dbReference type="RuleBase" id="RU004395"/>
    </source>
</evidence>
<comment type="pathway">
    <text evidence="11">Isoprenoid biosynthesis; isopentenyl diphosphate biosynthesis via DXP pathway; isopentenyl diphosphate from 1-deoxy-D-xylulose 5-phosphate: step 2/6.</text>
</comment>
<evidence type="ECO:0000256" key="10">
    <source>
        <dbReference type="ARBA" id="ARBA00023268"/>
    </source>
</evidence>
<dbReference type="HAMAP" id="MF_01520">
    <property type="entry name" value="IspDF"/>
    <property type="match status" value="1"/>
</dbReference>
<dbReference type="InterPro" id="IPR036571">
    <property type="entry name" value="MECDP_synthase_sf"/>
</dbReference>
<feature type="binding site" evidence="11">
    <location>
        <begin position="284"/>
        <end position="286"/>
    </location>
    <ligand>
        <name>4-CDP-2-C-methyl-D-erythritol 2-phosphate</name>
        <dbReference type="ChEBI" id="CHEBI:57919"/>
    </ligand>
</feature>
<evidence type="ECO:0000256" key="5">
    <source>
        <dbReference type="ARBA" id="ARBA00022679"/>
    </source>
</evidence>
<dbReference type="EC" id="4.6.1.12" evidence="11"/>
<dbReference type="EMBL" id="CP158586">
    <property type="protein sequence ID" value="XCA33779.1"/>
    <property type="molecule type" value="Genomic_DNA"/>
</dbReference>
<dbReference type="NCBIfam" id="TIGR00151">
    <property type="entry name" value="ispF"/>
    <property type="match status" value="1"/>
</dbReference>
<feature type="site" description="Transition state stabilizer" evidence="11">
    <location>
        <position position="26"/>
    </location>
</feature>
<feature type="region of interest" description="2-C-methyl-D-erythritol 4-phosphate cytidylyltransferase" evidence="11">
    <location>
        <begin position="1"/>
        <end position="277"/>
    </location>
</feature>
<feature type="binding site" evidence="11">
    <location>
        <position position="286"/>
    </location>
    <ligand>
        <name>a divalent metal cation</name>
        <dbReference type="ChEBI" id="CHEBI:60240"/>
    </ligand>
</feature>
<dbReference type="InterPro" id="IPR034683">
    <property type="entry name" value="IspD/TarI"/>
</dbReference>
<comment type="pathway">
    <text evidence="3 11">Isoprenoid biosynthesis; isopentenyl diphosphate biosynthesis via DXP pathway; isopentenyl diphosphate from 1-deoxy-D-xylulose 5-phosphate: step 4/6.</text>
</comment>
<comment type="catalytic activity">
    <reaction evidence="11">
        <text>2-C-methyl-D-erythritol 4-phosphate + CTP + H(+) = 4-CDP-2-C-methyl-D-erythritol + diphosphate</text>
        <dbReference type="Rhea" id="RHEA:13429"/>
        <dbReference type="ChEBI" id="CHEBI:15378"/>
        <dbReference type="ChEBI" id="CHEBI:33019"/>
        <dbReference type="ChEBI" id="CHEBI:37563"/>
        <dbReference type="ChEBI" id="CHEBI:57823"/>
        <dbReference type="ChEBI" id="CHEBI:58262"/>
        <dbReference type="EC" id="2.7.7.60"/>
    </reaction>
</comment>
<feature type="site" description="Positions MEP for the nucleophilic attack" evidence="11">
    <location>
        <position position="258"/>
    </location>
</feature>
<protein>
    <recommendedName>
        <fullName evidence="11">Bifunctional enzyme IspD/IspF</fullName>
    </recommendedName>
    <domain>
        <recommendedName>
            <fullName evidence="11">2-C-methyl-D-erythritol 4-phosphate cytidylyltransferase</fullName>
            <ecNumber evidence="11">2.7.7.60</ecNumber>
        </recommendedName>
        <alternativeName>
            <fullName evidence="11">4-diphosphocytidyl-2C-methyl-D-erythritol synthase</fullName>
        </alternativeName>
        <alternativeName>
            <fullName evidence="11">MEP cytidylyltransferase</fullName>
            <shortName evidence="11">MCT</shortName>
        </alternativeName>
    </domain>
    <domain>
        <recommendedName>
            <fullName evidence="11">2-C-methyl-D-erythritol 2,4-cyclodiphosphate synthase</fullName>
            <shortName evidence="11">MECDP-synthase</shortName>
            <shortName evidence="11">MECPP-synthase</shortName>
            <shortName evidence="11">MECPS</shortName>
            <ecNumber evidence="11">4.6.1.12</ecNumber>
        </recommendedName>
    </domain>
</protein>
<feature type="binding site" evidence="11">
    <location>
        <begin position="413"/>
        <end position="416"/>
    </location>
    <ligand>
        <name>4-CDP-2-C-methyl-D-erythritol 2-phosphate</name>
        <dbReference type="ChEBI" id="CHEBI:57919"/>
    </ligand>
</feature>
<accession>A0AAU7YKR0</accession>
<keyword evidence="5 11" id="KW-0808">Transferase</keyword>
<comment type="similarity">
    <text evidence="11">In the N-terminal section; belongs to the IspD/TarI cytidylyltransferase family. IspD subfamily.</text>
</comment>
<dbReference type="SUPFAM" id="SSF53448">
    <property type="entry name" value="Nucleotide-diphospho-sugar transferases"/>
    <property type="match status" value="1"/>
</dbReference>
<feature type="site" description="Transition state stabilizer" evidence="11">
    <location>
        <position position="315"/>
    </location>
</feature>
<dbReference type="EC" id="2.7.7.60" evidence="11"/>
<feature type="region of interest" description="2-C-methyl-D-erythritol 2,4-cyclodiphosphate synthase" evidence="11">
    <location>
        <begin position="278"/>
        <end position="442"/>
    </location>
</feature>
<keyword evidence="7 11" id="KW-0479">Metal-binding</keyword>
<evidence type="ECO:0000256" key="11">
    <source>
        <dbReference type="HAMAP-Rule" id="MF_01520"/>
    </source>
</evidence>
<comment type="similarity">
    <text evidence="4 12">Belongs to the IspF family.</text>
</comment>
<feature type="domain" description="2-C-methyl-D-erythritol 2,4-cyclodiphosphate synthase" evidence="13">
    <location>
        <begin position="277"/>
        <end position="435"/>
    </location>
</feature>
<name>A0AAU7YKR0_9RICK</name>
<dbReference type="Pfam" id="PF01128">
    <property type="entry name" value="IspD"/>
    <property type="match status" value="2"/>
</dbReference>
<feature type="binding site" evidence="11">
    <location>
        <begin position="315"/>
        <end position="316"/>
    </location>
    <ligand>
        <name>4-CDP-2-C-methyl-D-erythritol 2-phosphate</name>
        <dbReference type="ChEBI" id="CHEBI:57919"/>
    </ligand>
</feature>
<sequence>MINMHTNRLKKYKIAALIVAAGVGSRCSNTIPKQYTKLAGKSVLFHAIKRFLANQYIDYIRIAINRDHESFYREAMELLYNHYLSEKSAVHSFQRVTLESRKKESTDPSSQATWMTGGVDTKLLSPIYGGESRQSSVKLGLESLQKINPDFVVIHDACRPFVSNVLIDNLAQSMINDQYTGVVPAIEVEDTMSLVGNNFVESTISRGKLRAIQTPQIFNFKELLSCHQSDKEFTDDSSLMVEHKKHVAIIKGEKSNFKLTTKEDINMAKLLFEESKFRVGTGYDIHKFIKVQNGAESFIKICGVKIEHNMAIEAHSDGDVAIHAIVDAILGALGCGDIGEHFPPSSSEWKDCNSSHFLDFAAKKAKEKGYSVSNLDITIVCEEPKISPYKVEMKKFISKALEIGDEFVNIKATTAEKLGSIGRNEGIAAHASVLLHTNFYWE</sequence>
<proteinExistence type="inferred from homology"/>
<dbReference type="InterPro" id="IPR029044">
    <property type="entry name" value="Nucleotide-diphossugar_trans"/>
</dbReference>
<dbReference type="SUPFAM" id="SSF69765">
    <property type="entry name" value="IpsF-like"/>
    <property type="match status" value="1"/>
</dbReference>
<reference evidence="14" key="1">
    <citation type="submission" date="2024-06" db="EMBL/GenBank/DDBJ databases">
        <title>Genome assembly of the Polyergus mexicanus.</title>
        <authorList>
            <person name="Cash E."/>
            <person name="Tustsui N.D."/>
            <person name="Ward P."/>
            <person name="Nguyen O."/>
            <person name="Sahasrabudhe R."/>
            <person name="Fairbairn C.W."/>
            <person name="Seligmann W.E."/>
            <person name="Sacco S."/>
            <person name="Beraut E."/>
            <person name="Miller C."/>
            <person name="Toffelmier E."/>
            <person name="Shaffer H.B."/>
        </authorList>
    </citation>
    <scope>NUCLEOTIDE SEQUENCE</scope>
    <source>
        <strain evidence="14">NDT 795.1</strain>
    </source>
</reference>
<dbReference type="GO" id="GO:0050518">
    <property type="term" value="F:2-C-methyl-D-erythritol 4-phosphate cytidylyltransferase activity"/>
    <property type="evidence" value="ECO:0007669"/>
    <property type="project" value="UniProtKB-UniRule"/>
</dbReference>
<dbReference type="HAMAP" id="MF_00107">
    <property type="entry name" value="IspF"/>
    <property type="match status" value="1"/>
</dbReference>